<dbReference type="EMBL" id="MU004243">
    <property type="protein sequence ID" value="KAF2664013.1"/>
    <property type="molecule type" value="Genomic_DNA"/>
</dbReference>
<evidence type="ECO:0000313" key="5">
    <source>
        <dbReference type="Proteomes" id="UP000799302"/>
    </source>
</evidence>
<dbReference type="GO" id="GO:0000981">
    <property type="term" value="F:DNA-binding transcription factor activity, RNA polymerase II-specific"/>
    <property type="evidence" value="ECO:0007669"/>
    <property type="project" value="InterPro"/>
</dbReference>
<dbReference type="Gene3D" id="4.10.240.10">
    <property type="entry name" value="Zn(2)-C6 fungal-type DNA-binding domain"/>
    <property type="match status" value="1"/>
</dbReference>
<dbReference type="InterPro" id="IPR021858">
    <property type="entry name" value="Fun_TF"/>
</dbReference>
<dbReference type="InterPro" id="IPR036864">
    <property type="entry name" value="Zn2-C6_fun-type_DNA-bd_sf"/>
</dbReference>
<sequence length="491" mass="56508">MHANECWACGDSRAICNRERPRCSRCAKLNKPCRYGLRLSWPKKTSTKRSLTYPVQDVFNKAKTRHQISFLNATTWDIQLHEYLRMNQGLGSHERSILNRNDPPIALSWLPNKLGYEERELLDHFICTATSTLAVFERDKNEFLSLLMRLFLFDDSPSSAAVLQSALALSSFHRNGLRADVFRFRERALHTLVTSCDDSTESLVQHVAARMILCHLEMNEMSDDVWFCHVVGAKKLIDSVGVENQIFQGELSRLIAWAEYHMVMSRFSLRHWYINKQAVQRIQKVSPIQQETCLLTKIKDVSSHSHDILRHLYIMFEMIQDATNSSYHSDEYENFLSCFENSLSIIDTRAPASTSDSVSNSKIEWAATIELFKLSGLIYLKRASRNFSGHSLELDTMVQRAYVLLDNLRIFSSGWPLLIIGCEARTDEHRMMVLERIERAQTSSNSRSLLELRSILEQIWVQDDLATGYELSYLNKLDAVIGSYSVIPSFV</sequence>
<evidence type="ECO:0000256" key="1">
    <source>
        <dbReference type="ARBA" id="ARBA00004123"/>
    </source>
</evidence>
<dbReference type="Proteomes" id="UP000799302">
    <property type="component" value="Unassembled WGS sequence"/>
</dbReference>
<dbReference type="Pfam" id="PF00172">
    <property type="entry name" value="Zn_clus"/>
    <property type="match status" value="1"/>
</dbReference>
<proteinExistence type="predicted"/>
<organism evidence="4 5">
    <name type="scientific">Microthyrium microscopicum</name>
    <dbReference type="NCBI Taxonomy" id="703497"/>
    <lineage>
        <taxon>Eukaryota</taxon>
        <taxon>Fungi</taxon>
        <taxon>Dikarya</taxon>
        <taxon>Ascomycota</taxon>
        <taxon>Pezizomycotina</taxon>
        <taxon>Dothideomycetes</taxon>
        <taxon>Dothideomycetes incertae sedis</taxon>
        <taxon>Microthyriales</taxon>
        <taxon>Microthyriaceae</taxon>
        <taxon>Microthyrium</taxon>
    </lineage>
</organism>
<dbReference type="PANTHER" id="PTHR37534">
    <property type="entry name" value="TRANSCRIPTIONAL ACTIVATOR PROTEIN UGA3"/>
    <property type="match status" value="1"/>
</dbReference>
<comment type="subcellular location">
    <subcellularLocation>
        <location evidence="1">Nucleus</location>
    </subcellularLocation>
</comment>
<dbReference type="PANTHER" id="PTHR37534:SF39">
    <property type="entry name" value="TRANSCRIPTION FACTOR DOMAIN-CONTAINING PROTEIN"/>
    <property type="match status" value="1"/>
</dbReference>
<protein>
    <recommendedName>
        <fullName evidence="3">Zn(2)-C6 fungal-type domain-containing protein</fullName>
    </recommendedName>
</protein>
<dbReference type="GO" id="GO:0005634">
    <property type="term" value="C:nucleus"/>
    <property type="evidence" value="ECO:0007669"/>
    <property type="project" value="UniProtKB-SubCell"/>
</dbReference>
<evidence type="ECO:0000259" key="3">
    <source>
        <dbReference type="PROSITE" id="PS50048"/>
    </source>
</evidence>
<dbReference type="AlphaFoldDB" id="A0A6A6TYE1"/>
<gene>
    <name evidence="4" type="ORF">BT63DRAFT_429548</name>
</gene>
<feature type="domain" description="Zn(2)-C6 fungal-type" evidence="3">
    <location>
        <begin position="5"/>
        <end position="35"/>
    </location>
</feature>
<dbReference type="InterPro" id="IPR001138">
    <property type="entry name" value="Zn2Cys6_DnaBD"/>
</dbReference>
<dbReference type="SUPFAM" id="SSF57701">
    <property type="entry name" value="Zn2/Cys6 DNA-binding domain"/>
    <property type="match status" value="1"/>
</dbReference>
<keyword evidence="2" id="KW-0539">Nucleus</keyword>
<name>A0A6A6TYE1_9PEZI</name>
<evidence type="ECO:0000256" key="2">
    <source>
        <dbReference type="ARBA" id="ARBA00023242"/>
    </source>
</evidence>
<dbReference type="PROSITE" id="PS50048">
    <property type="entry name" value="ZN2_CY6_FUNGAL_2"/>
    <property type="match status" value="1"/>
</dbReference>
<dbReference type="GO" id="GO:0045944">
    <property type="term" value="P:positive regulation of transcription by RNA polymerase II"/>
    <property type="evidence" value="ECO:0007669"/>
    <property type="project" value="TreeGrafter"/>
</dbReference>
<accession>A0A6A6TYE1</accession>
<dbReference type="OrthoDB" id="5130013at2759"/>
<dbReference type="CDD" id="cd00067">
    <property type="entry name" value="GAL4"/>
    <property type="match status" value="1"/>
</dbReference>
<dbReference type="GO" id="GO:0008270">
    <property type="term" value="F:zinc ion binding"/>
    <property type="evidence" value="ECO:0007669"/>
    <property type="project" value="InterPro"/>
</dbReference>
<dbReference type="Pfam" id="PF11951">
    <property type="entry name" value="Fungal_trans_2"/>
    <property type="match status" value="1"/>
</dbReference>
<keyword evidence="5" id="KW-1185">Reference proteome</keyword>
<evidence type="ECO:0000313" key="4">
    <source>
        <dbReference type="EMBL" id="KAF2664013.1"/>
    </source>
</evidence>
<dbReference type="GO" id="GO:0000976">
    <property type="term" value="F:transcription cis-regulatory region binding"/>
    <property type="evidence" value="ECO:0007669"/>
    <property type="project" value="TreeGrafter"/>
</dbReference>
<reference evidence="4" key="1">
    <citation type="journal article" date="2020" name="Stud. Mycol.">
        <title>101 Dothideomycetes genomes: a test case for predicting lifestyles and emergence of pathogens.</title>
        <authorList>
            <person name="Haridas S."/>
            <person name="Albert R."/>
            <person name="Binder M."/>
            <person name="Bloem J."/>
            <person name="Labutti K."/>
            <person name="Salamov A."/>
            <person name="Andreopoulos B."/>
            <person name="Baker S."/>
            <person name="Barry K."/>
            <person name="Bills G."/>
            <person name="Bluhm B."/>
            <person name="Cannon C."/>
            <person name="Castanera R."/>
            <person name="Culley D."/>
            <person name="Daum C."/>
            <person name="Ezra D."/>
            <person name="Gonzalez J."/>
            <person name="Henrissat B."/>
            <person name="Kuo A."/>
            <person name="Liang C."/>
            <person name="Lipzen A."/>
            <person name="Lutzoni F."/>
            <person name="Magnuson J."/>
            <person name="Mondo S."/>
            <person name="Nolan M."/>
            <person name="Ohm R."/>
            <person name="Pangilinan J."/>
            <person name="Park H.-J."/>
            <person name="Ramirez L."/>
            <person name="Alfaro M."/>
            <person name="Sun H."/>
            <person name="Tritt A."/>
            <person name="Yoshinaga Y."/>
            <person name="Zwiers L.-H."/>
            <person name="Turgeon B."/>
            <person name="Goodwin S."/>
            <person name="Spatafora J."/>
            <person name="Crous P."/>
            <person name="Grigoriev I."/>
        </authorList>
    </citation>
    <scope>NUCLEOTIDE SEQUENCE</scope>
    <source>
        <strain evidence="4">CBS 115976</strain>
    </source>
</reference>